<dbReference type="PROSITE" id="PS50122">
    <property type="entry name" value="CHEB"/>
    <property type="match status" value="1"/>
</dbReference>
<dbReference type="EC" id="3.1.1.61" evidence="2"/>
<feature type="active site" evidence="4">
    <location>
        <position position="79"/>
    </location>
</feature>
<keyword evidence="1 4" id="KW-0378">Hydrolase</keyword>
<evidence type="ECO:0000256" key="4">
    <source>
        <dbReference type="PROSITE-ProRule" id="PRU00050"/>
    </source>
</evidence>
<dbReference type="Pfam" id="PF01339">
    <property type="entry name" value="CheB_methylest"/>
    <property type="match status" value="1"/>
</dbReference>
<evidence type="ECO:0000256" key="2">
    <source>
        <dbReference type="ARBA" id="ARBA00039140"/>
    </source>
</evidence>
<dbReference type="Gene3D" id="3.40.50.180">
    <property type="entry name" value="Methylesterase CheB, C-terminal domain"/>
    <property type="match status" value="1"/>
</dbReference>
<dbReference type="PANTHER" id="PTHR42872">
    <property type="entry name" value="PROTEIN-GLUTAMATE METHYLESTERASE/PROTEIN-GLUTAMINE GLUTAMINASE"/>
    <property type="match status" value="1"/>
</dbReference>
<gene>
    <name evidence="6" type="ORF">FV139_08775</name>
</gene>
<feature type="domain" description="CheB-type methylesterase" evidence="5">
    <location>
        <begin position="49"/>
        <end position="228"/>
    </location>
</feature>
<name>A0A5C8ZYS5_9GAMM</name>
<dbReference type="Proteomes" id="UP000321039">
    <property type="component" value="Unassembled WGS sequence"/>
</dbReference>
<dbReference type="SUPFAM" id="SSF52738">
    <property type="entry name" value="Methylesterase CheB, C-terminal domain"/>
    <property type="match status" value="1"/>
</dbReference>
<comment type="caution">
    <text evidence="6">The sequence shown here is derived from an EMBL/GenBank/DDBJ whole genome shotgun (WGS) entry which is preliminary data.</text>
</comment>
<dbReference type="InterPro" id="IPR035909">
    <property type="entry name" value="CheB_C"/>
</dbReference>
<dbReference type="GO" id="GO:0008984">
    <property type="term" value="F:protein-glutamate methylesterase activity"/>
    <property type="evidence" value="ECO:0007669"/>
    <property type="project" value="UniProtKB-EC"/>
</dbReference>
<comment type="catalytic activity">
    <reaction evidence="3">
        <text>[protein]-L-glutamate 5-O-methyl ester + H2O = L-glutamyl-[protein] + methanol + H(+)</text>
        <dbReference type="Rhea" id="RHEA:23236"/>
        <dbReference type="Rhea" id="RHEA-COMP:10208"/>
        <dbReference type="Rhea" id="RHEA-COMP:10311"/>
        <dbReference type="ChEBI" id="CHEBI:15377"/>
        <dbReference type="ChEBI" id="CHEBI:15378"/>
        <dbReference type="ChEBI" id="CHEBI:17790"/>
        <dbReference type="ChEBI" id="CHEBI:29973"/>
        <dbReference type="ChEBI" id="CHEBI:82795"/>
        <dbReference type="EC" id="3.1.1.61"/>
    </reaction>
</comment>
<dbReference type="AlphaFoldDB" id="A0A5C8ZYS5"/>
<sequence length="228" mass="24732">MNWAIFSPATWSHSRTLCFPVSIERSLTTLREAEVCQGLTTRLEAVWLLAGSAGATVAVQRFFASFRRRPPVAFLYAQHYDPARQEQLRQLTCASDLFQMELIQQRHTLRPGAVLIVPPRCRVGFSAGDVFAEPHSGWGAGHTPDIDELAIIFAAAALPARGLILFSGMGNDGAGSLDVLDTTGCRMWVQEPASAVCRGIPEAALASGLIHRSASPELLASALEQLYE</sequence>
<proteinExistence type="predicted"/>
<evidence type="ECO:0000313" key="6">
    <source>
        <dbReference type="EMBL" id="TXS93725.1"/>
    </source>
</evidence>
<evidence type="ECO:0000256" key="1">
    <source>
        <dbReference type="ARBA" id="ARBA00022801"/>
    </source>
</evidence>
<evidence type="ECO:0000259" key="5">
    <source>
        <dbReference type="PROSITE" id="PS50122"/>
    </source>
</evidence>
<keyword evidence="4" id="KW-0145">Chemotaxis</keyword>
<dbReference type="InterPro" id="IPR000673">
    <property type="entry name" value="Sig_transdc_resp-reg_Me-estase"/>
</dbReference>
<keyword evidence="7" id="KW-1185">Reference proteome</keyword>
<dbReference type="GO" id="GO:0005737">
    <property type="term" value="C:cytoplasm"/>
    <property type="evidence" value="ECO:0007669"/>
    <property type="project" value="InterPro"/>
</dbReference>
<feature type="active site" evidence="4">
    <location>
        <position position="52"/>
    </location>
</feature>
<accession>A0A5C8ZYS5</accession>
<dbReference type="EMBL" id="VRZA01000003">
    <property type="protein sequence ID" value="TXS93725.1"/>
    <property type="molecule type" value="Genomic_DNA"/>
</dbReference>
<dbReference type="GO" id="GO:0000156">
    <property type="term" value="F:phosphorelay response regulator activity"/>
    <property type="evidence" value="ECO:0007669"/>
    <property type="project" value="InterPro"/>
</dbReference>
<dbReference type="PANTHER" id="PTHR42872:SF6">
    <property type="entry name" value="PROTEIN-GLUTAMATE METHYLESTERASE_PROTEIN-GLUTAMINE GLUTAMINASE"/>
    <property type="match status" value="1"/>
</dbReference>
<reference evidence="6 7" key="1">
    <citation type="submission" date="2019-08" db="EMBL/GenBank/DDBJ databases">
        <title>Parahaliea maris sp. nov., isolated from the surface seawater.</title>
        <authorList>
            <person name="Liu Y."/>
        </authorList>
    </citation>
    <scope>NUCLEOTIDE SEQUENCE [LARGE SCALE GENOMIC DNA]</scope>
    <source>
        <strain evidence="6 7">HSLHS9</strain>
    </source>
</reference>
<protein>
    <recommendedName>
        <fullName evidence="2">protein-glutamate methylesterase</fullName>
        <ecNumber evidence="2">3.1.1.61</ecNumber>
    </recommendedName>
</protein>
<organism evidence="6 7">
    <name type="scientific">Parahaliea maris</name>
    <dbReference type="NCBI Taxonomy" id="2716870"/>
    <lineage>
        <taxon>Bacteria</taxon>
        <taxon>Pseudomonadati</taxon>
        <taxon>Pseudomonadota</taxon>
        <taxon>Gammaproteobacteria</taxon>
        <taxon>Cellvibrionales</taxon>
        <taxon>Halieaceae</taxon>
        <taxon>Parahaliea</taxon>
    </lineage>
</organism>
<dbReference type="GO" id="GO:0006935">
    <property type="term" value="P:chemotaxis"/>
    <property type="evidence" value="ECO:0007669"/>
    <property type="project" value="UniProtKB-UniRule"/>
</dbReference>
<evidence type="ECO:0000256" key="3">
    <source>
        <dbReference type="ARBA" id="ARBA00048267"/>
    </source>
</evidence>
<feature type="active site" evidence="4">
    <location>
        <position position="172"/>
    </location>
</feature>
<evidence type="ECO:0000313" key="7">
    <source>
        <dbReference type="Proteomes" id="UP000321039"/>
    </source>
</evidence>